<reference evidence="1 2" key="1">
    <citation type="submission" date="2021-03" db="EMBL/GenBank/DDBJ databases">
        <title>Paenibacillus artemisicola MWE-103 whole genome sequence.</title>
        <authorList>
            <person name="Ham Y.J."/>
        </authorList>
    </citation>
    <scope>NUCLEOTIDE SEQUENCE [LARGE SCALE GENOMIC DNA]</scope>
    <source>
        <strain evidence="1 2">MWE-103</strain>
    </source>
</reference>
<gene>
    <name evidence="1" type="ORF">I8J29_24480</name>
</gene>
<proteinExistence type="predicted"/>
<keyword evidence="2" id="KW-1185">Reference proteome</keyword>
<sequence>MFPNVTLLPVGPNTQSGAAPLGRVFLFDFETRRFVLQDGKPVEASHEQAIYQWVMMLLITEPDQYPIYTDTGFGMQFKHFIGRRDIPIGVINSELRRQLEEKVLLHPEITGIDNAMVTRAENEAVLSLQVQTLRGLTVTMERRMVIDGRAF</sequence>
<name>A0ABS3WG80_9BACL</name>
<dbReference type="EMBL" id="JAGGDJ010000032">
    <property type="protein sequence ID" value="MBO7747346.1"/>
    <property type="molecule type" value="Genomic_DNA"/>
</dbReference>
<dbReference type="Pfam" id="PF10934">
    <property type="entry name" value="Sheath_initiator"/>
    <property type="match status" value="1"/>
</dbReference>
<evidence type="ECO:0000313" key="2">
    <source>
        <dbReference type="Proteomes" id="UP000670947"/>
    </source>
</evidence>
<comment type="caution">
    <text evidence="1">The sequence shown here is derived from an EMBL/GenBank/DDBJ whole genome shotgun (WGS) entry which is preliminary data.</text>
</comment>
<evidence type="ECO:0000313" key="1">
    <source>
        <dbReference type="EMBL" id="MBO7747346.1"/>
    </source>
</evidence>
<dbReference type="InterPro" id="IPR020288">
    <property type="entry name" value="Sheath_initiator"/>
</dbReference>
<dbReference type="Proteomes" id="UP000670947">
    <property type="component" value="Unassembled WGS sequence"/>
</dbReference>
<accession>A0ABS3WG80</accession>
<organism evidence="1 2">
    <name type="scientific">Paenibacillus artemisiicola</name>
    <dbReference type="NCBI Taxonomy" id="1172618"/>
    <lineage>
        <taxon>Bacteria</taxon>
        <taxon>Bacillati</taxon>
        <taxon>Bacillota</taxon>
        <taxon>Bacilli</taxon>
        <taxon>Bacillales</taxon>
        <taxon>Paenibacillaceae</taxon>
        <taxon>Paenibacillus</taxon>
    </lineage>
</organism>
<protein>
    <submittedName>
        <fullName evidence="1">DUF2634 domain-containing protein</fullName>
    </submittedName>
</protein>